<feature type="compositionally biased region" description="Low complexity" evidence="2">
    <location>
        <begin position="238"/>
        <end position="255"/>
    </location>
</feature>
<dbReference type="InterPro" id="IPR036908">
    <property type="entry name" value="RlpA-like_sf"/>
</dbReference>
<protein>
    <recommendedName>
        <fullName evidence="6">RlpA-like protein double-psi beta-barrel domain-containing protein</fullName>
    </recommendedName>
</protein>
<dbReference type="InterPro" id="IPR051477">
    <property type="entry name" value="Expansin_CellWall"/>
</dbReference>
<dbReference type="OrthoDB" id="623670at2759"/>
<feature type="region of interest" description="Disordered" evidence="2">
    <location>
        <begin position="160"/>
        <end position="205"/>
    </location>
</feature>
<evidence type="ECO:0000256" key="2">
    <source>
        <dbReference type="SAM" id="MobiDB-lite"/>
    </source>
</evidence>
<dbReference type="Proteomes" id="UP000027195">
    <property type="component" value="Unassembled WGS sequence"/>
</dbReference>
<dbReference type="AlphaFoldDB" id="A0A067MKB7"/>
<keyword evidence="5" id="KW-1185">Reference proteome</keyword>
<evidence type="ECO:0000313" key="4">
    <source>
        <dbReference type="EMBL" id="KDQ12302.1"/>
    </source>
</evidence>
<evidence type="ECO:0000313" key="5">
    <source>
        <dbReference type="Proteomes" id="UP000027195"/>
    </source>
</evidence>
<keyword evidence="1 3" id="KW-0732">Signal</keyword>
<dbReference type="STRING" id="930990.A0A067MKB7"/>
<proteinExistence type="predicted"/>
<dbReference type="CDD" id="cd22191">
    <property type="entry name" value="DPBB_RlpA_EXP_N-like"/>
    <property type="match status" value="1"/>
</dbReference>
<name>A0A067MKB7_BOTB1</name>
<feature type="compositionally biased region" description="Basic residues" evidence="2">
    <location>
        <begin position="28"/>
        <end position="37"/>
    </location>
</feature>
<evidence type="ECO:0000256" key="3">
    <source>
        <dbReference type="SAM" id="SignalP"/>
    </source>
</evidence>
<dbReference type="Gene3D" id="2.40.40.10">
    <property type="entry name" value="RlpA-like domain"/>
    <property type="match status" value="1"/>
</dbReference>
<evidence type="ECO:0008006" key="6">
    <source>
        <dbReference type="Google" id="ProtNLM"/>
    </source>
</evidence>
<dbReference type="HOGENOM" id="CLU_047639_0_1_1"/>
<dbReference type="SUPFAM" id="SSF50685">
    <property type="entry name" value="Barwin-like endoglucanases"/>
    <property type="match status" value="1"/>
</dbReference>
<feature type="chain" id="PRO_5001644762" description="RlpA-like protein double-psi beta-barrel domain-containing protein" evidence="3">
    <location>
        <begin position="22"/>
        <end position="285"/>
    </location>
</feature>
<feature type="region of interest" description="Disordered" evidence="2">
    <location>
        <begin position="28"/>
        <end position="50"/>
    </location>
</feature>
<reference evidence="5" key="1">
    <citation type="journal article" date="2014" name="Proc. Natl. Acad. Sci. U.S.A.">
        <title>Extensive sampling of basidiomycete genomes demonstrates inadequacy of the white-rot/brown-rot paradigm for wood decay fungi.</title>
        <authorList>
            <person name="Riley R."/>
            <person name="Salamov A.A."/>
            <person name="Brown D.W."/>
            <person name="Nagy L.G."/>
            <person name="Floudas D."/>
            <person name="Held B.W."/>
            <person name="Levasseur A."/>
            <person name="Lombard V."/>
            <person name="Morin E."/>
            <person name="Otillar R."/>
            <person name="Lindquist E.A."/>
            <person name="Sun H."/>
            <person name="LaButti K.M."/>
            <person name="Schmutz J."/>
            <person name="Jabbour D."/>
            <person name="Luo H."/>
            <person name="Baker S.E."/>
            <person name="Pisabarro A.G."/>
            <person name="Walton J.D."/>
            <person name="Blanchette R.A."/>
            <person name="Henrissat B."/>
            <person name="Martin F."/>
            <person name="Cullen D."/>
            <person name="Hibbett D.S."/>
            <person name="Grigoriev I.V."/>
        </authorList>
    </citation>
    <scope>NUCLEOTIDE SEQUENCE [LARGE SCALE GENOMIC DNA]</scope>
    <source>
        <strain evidence="5">FD-172 SS1</strain>
    </source>
</reference>
<dbReference type="EMBL" id="KL198051">
    <property type="protein sequence ID" value="KDQ12302.1"/>
    <property type="molecule type" value="Genomic_DNA"/>
</dbReference>
<feature type="region of interest" description="Disordered" evidence="2">
    <location>
        <begin position="238"/>
        <end position="262"/>
    </location>
</feature>
<organism evidence="4 5">
    <name type="scientific">Botryobasidium botryosum (strain FD-172 SS1)</name>
    <dbReference type="NCBI Taxonomy" id="930990"/>
    <lineage>
        <taxon>Eukaryota</taxon>
        <taxon>Fungi</taxon>
        <taxon>Dikarya</taxon>
        <taxon>Basidiomycota</taxon>
        <taxon>Agaricomycotina</taxon>
        <taxon>Agaricomycetes</taxon>
        <taxon>Cantharellales</taxon>
        <taxon>Botryobasidiaceae</taxon>
        <taxon>Botryobasidium</taxon>
    </lineage>
</organism>
<accession>A0A067MKB7</accession>
<dbReference type="PANTHER" id="PTHR31836:SF28">
    <property type="entry name" value="SRCR DOMAIN-CONTAINING PROTEIN-RELATED"/>
    <property type="match status" value="1"/>
</dbReference>
<feature type="compositionally biased region" description="Pro residues" evidence="2">
    <location>
        <begin position="164"/>
        <end position="201"/>
    </location>
</feature>
<sequence>MFHCFIFVLLALSCAPLAALADKSHGVPAHRRHHHRSASSSPSHDVSARNGTAAWKRGATNSGVATFFKPNLGACGIVNGPDDPIVALNSCQYGKGSPGPQCFKWVTITDGHGNTQRAQITDECPTCDCGSLDMTLGLFQRFANKDVGVFPITWVFSDDAGGNPAPPSSPPPPPPPSPTPPPPPAQPTPPPPPAPSPPSPPGLSLSIPGISVALPLFGPHGASSSTTSAAMITPSTTAATASASASASPSSTPSSVQAHSNSGNLETLNDFVMSIGNMVGVAAAP</sequence>
<gene>
    <name evidence="4" type="ORF">BOTBODRAFT_146767</name>
</gene>
<evidence type="ECO:0000256" key="1">
    <source>
        <dbReference type="ARBA" id="ARBA00022729"/>
    </source>
</evidence>
<dbReference type="PANTHER" id="PTHR31836">
    <property type="match status" value="1"/>
</dbReference>
<dbReference type="InParanoid" id="A0A067MKB7"/>
<feature type="signal peptide" evidence="3">
    <location>
        <begin position="1"/>
        <end position="21"/>
    </location>
</feature>